<name>A0A9W6QG12_9PSEU</name>
<evidence type="ECO:0000313" key="3">
    <source>
        <dbReference type="Proteomes" id="UP001165042"/>
    </source>
</evidence>
<dbReference type="EMBL" id="BSSD01000001">
    <property type="protein sequence ID" value="GLW90286.1"/>
    <property type="molecule type" value="Genomic_DNA"/>
</dbReference>
<protein>
    <recommendedName>
        <fullName evidence="1">HTH cro/C1-type domain-containing protein</fullName>
    </recommendedName>
</protein>
<evidence type="ECO:0000313" key="2">
    <source>
        <dbReference type="EMBL" id="GLW90286.1"/>
    </source>
</evidence>
<dbReference type="Proteomes" id="UP001165042">
    <property type="component" value="Unassembled WGS sequence"/>
</dbReference>
<dbReference type="InterPro" id="IPR001387">
    <property type="entry name" value="Cro/C1-type_HTH"/>
</dbReference>
<sequence length="552" mass="61790">MGAPDHAAAGERRCPGCGAALAAANTGRLCIKCHREHYDQLDKPPVDLGEDFFDTDEFRAAFESQHIGKVFRAYRYHMRHLWLFGKALNQELLGRWLGLTQAQISKLEKGKPEQNLETLRYYARTLHLPQHLLWFDLSTQSRIERPRRITTPQVPFSPREAGSVDLAETSEAFGPEIAKHIRRSQAEWLRVRRVGSSRGRELAETAAWLYPPDQRALGGHVLTGPGWLLEEPMELDSVKLAFSDADQPTPHLGPVDHVLPLSDRGDRYGSYSRAVRDLVRPRLLENRLSYRLLDVSTAGGYELTFGTTTFFEVFDAKEYLAHEFKAAWLAAGGSVPTWDALPLRAALGDPFDPARMLMSPGISTLTIRKDTRGEHRFVVHQRDGSAVADGGGMCTVMPSGEFQPSSFAAVDVDNDFSLWRNIMREYSEEFLGNPEHDGSGARSIDYSGDEPFRSFEQARADGRFRLWHYGLVMDPLTLGASQRTVAVVDGEVFDRLFTGLVATNDEGHIVGEGGRADMPFTAEAISRLESRFSASSLTLLRLAWRDRHHLLG</sequence>
<reference evidence="2" key="1">
    <citation type="submission" date="2023-02" db="EMBL/GenBank/DDBJ databases">
        <title>Actinokineospora globicatena NBRC 15670.</title>
        <authorList>
            <person name="Ichikawa N."/>
            <person name="Sato H."/>
            <person name="Tonouchi N."/>
        </authorList>
    </citation>
    <scope>NUCLEOTIDE SEQUENCE</scope>
    <source>
        <strain evidence="2">NBRC 15670</strain>
    </source>
</reference>
<gene>
    <name evidence="2" type="ORF">Aglo03_11020</name>
</gene>
<evidence type="ECO:0000259" key="1">
    <source>
        <dbReference type="PROSITE" id="PS50943"/>
    </source>
</evidence>
<comment type="caution">
    <text evidence="2">The sequence shown here is derived from an EMBL/GenBank/DDBJ whole genome shotgun (WGS) entry which is preliminary data.</text>
</comment>
<dbReference type="AlphaFoldDB" id="A0A9W6QG12"/>
<dbReference type="GO" id="GO:0003677">
    <property type="term" value="F:DNA binding"/>
    <property type="evidence" value="ECO:0007669"/>
    <property type="project" value="InterPro"/>
</dbReference>
<organism evidence="2 3">
    <name type="scientific">Actinokineospora globicatena</name>
    <dbReference type="NCBI Taxonomy" id="103729"/>
    <lineage>
        <taxon>Bacteria</taxon>
        <taxon>Bacillati</taxon>
        <taxon>Actinomycetota</taxon>
        <taxon>Actinomycetes</taxon>
        <taxon>Pseudonocardiales</taxon>
        <taxon>Pseudonocardiaceae</taxon>
        <taxon>Actinokineospora</taxon>
    </lineage>
</organism>
<dbReference type="Gene3D" id="1.10.260.40">
    <property type="entry name" value="lambda repressor-like DNA-binding domains"/>
    <property type="match status" value="1"/>
</dbReference>
<dbReference type="CDD" id="cd00093">
    <property type="entry name" value="HTH_XRE"/>
    <property type="match status" value="1"/>
</dbReference>
<proteinExistence type="predicted"/>
<dbReference type="SUPFAM" id="SSF47413">
    <property type="entry name" value="lambda repressor-like DNA-binding domains"/>
    <property type="match status" value="1"/>
</dbReference>
<feature type="domain" description="HTH cro/C1-type" evidence="1">
    <location>
        <begin position="88"/>
        <end position="133"/>
    </location>
</feature>
<dbReference type="PROSITE" id="PS50943">
    <property type="entry name" value="HTH_CROC1"/>
    <property type="match status" value="1"/>
</dbReference>
<accession>A0A9W6QG12</accession>
<keyword evidence="3" id="KW-1185">Reference proteome</keyword>
<dbReference type="RefSeq" id="WP_285608161.1">
    <property type="nucleotide sequence ID" value="NZ_BSSD01000001.1"/>
</dbReference>
<dbReference type="InterPro" id="IPR010982">
    <property type="entry name" value="Lambda_DNA-bd_dom_sf"/>
</dbReference>